<gene>
    <name evidence="2" type="ORF">Tci_063861</name>
</gene>
<evidence type="ECO:0000256" key="1">
    <source>
        <dbReference type="SAM" id="MobiDB-lite"/>
    </source>
</evidence>
<protein>
    <submittedName>
        <fullName evidence="2">Uncharacterized protein</fullName>
    </submittedName>
</protein>
<feature type="compositionally biased region" description="Acidic residues" evidence="1">
    <location>
        <begin position="47"/>
        <end position="59"/>
    </location>
</feature>
<dbReference type="EMBL" id="BKCJ010010504">
    <property type="protein sequence ID" value="GEU91883.1"/>
    <property type="molecule type" value="Genomic_DNA"/>
</dbReference>
<proteinExistence type="predicted"/>
<evidence type="ECO:0000313" key="2">
    <source>
        <dbReference type="EMBL" id="GEU91883.1"/>
    </source>
</evidence>
<name>A0A6L2P0B5_TANCI</name>
<feature type="compositionally biased region" description="Low complexity" evidence="1">
    <location>
        <begin position="27"/>
        <end position="43"/>
    </location>
</feature>
<reference evidence="2" key="1">
    <citation type="journal article" date="2019" name="Sci. Rep.">
        <title>Draft genome of Tanacetum cinerariifolium, the natural source of mosquito coil.</title>
        <authorList>
            <person name="Yamashiro T."/>
            <person name="Shiraishi A."/>
            <person name="Satake H."/>
            <person name="Nakayama K."/>
        </authorList>
    </citation>
    <scope>NUCLEOTIDE SEQUENCE</scope>
</reference>
<comment type="caution">
    <text evidence="2">The sequence shown here is derived from an EMBL/GenBank/DDBJ whole genome shotgun (WGS) entry which is preliminary data.</text>
</comment>
<dbReference type="AlphaFoldDB" id="A0A6L2P0B5"/>
<sequence>GKQTKKRRTKESESSKKPFSTKENQKGKAPSKGSKTGKSSSAKEPVEELIAEVIMDDVGDNVVYDDNQPQDTSEPKTAKTSNPECNNLGYLKSSDPKRMYTTSITKTKASRSHLNKFSKHNVYSTKKILGVKSVSVKKLHGYGHLEEIMVKRADHQLYKFKEESYQKKLNATPPQQTVPEIEFKEPYTPSHKLPGVIYEDLVQQE</sequence>
<feature type="non-terminal residue" evidence="2">
    <location>
        <position position="1"/>
    </location>
</feature>
<organism evidence="2">
    <name type="scientific">Tanacetum cinerariifolium</name>
    <name type="common">Dalmatian daisy</name>
    <name type="synonym">Chrysanthemum cinerariifolium</name>
    <dbReference type="NCBI Taxonomy" id="118510"/>
    <lineage>
        <taxon>Eukaryota</taxon>
        <taxon>Viridiplantae</taxon>
        <taxon>Streptophyta</taxon>
        <taxon>Embryophyta</taxon>
        <taxon>Tracheophyta</taxon>
        <taxon>Spermatophyta</taxon>
        <taxon>Magnoliopsida</taxon>
        <taxon>eudicotyledons</taxon>
        <taxon>Gunneridae</taxon>
        <taxon>Pentapetalae</taxon>
        <taxon>asterids</taxon>
        <taxon>campanulids</taxon>
        <taxon>Asterales</taxon>
        <taxon>Asteraceae</taxon>
        <taxon>Asteroideae</taxon>
        <taxon>Anthemideae</taxon>
        <taxon>Anthemidinae</taxon>
        <taxon>Tanacetum</taxon>
    </lineage>
</organism>
<feature type="region of interest" description="Disordered" evidence="1">
    <location>
        <begin position="1"/>
        <end position="99"/>
    </location>
</feature>
<accession>A0A6L2P0B5</accession>